<dbReference type="Pfam" id="PF00440">
    <property type="entry name" value="TetR_N"/>
    <property type="match status" value="1"/>
</dbReference>
<keyword evidence="1 2" id="KW-0238">DNA-binding</keyword>
<organism evidence="4 5">
    <name type="scientific">Chitinophaga silvatica</name>
    <dbReference type="NCBI Taxonomy" id="2282649"/>
    <lineage>
        <taxon>Bacteria</taxon>
        <taxon>Pseudomonadati</taxon>
        <taxon>Bacteroidota</taxon>
        <taxon>Chitinophagia</taxon>
        <taxon>Chitinophagales</taxon>
        <taxon>Chitinophagaceae</taxon>
        <taxon>Chitinophaga</taxon>
    </lineage>
</organism>
<dbReference type="Proteomes" id="UP000260644">
    <property type="component" value="Unassembled WGS sequence"/>
</dbReference>
<dbReference type="EMBL" id="QPMM01000001">
    <property type="protein sequence ID" value="RFS26343.1"/>
    <property type="molecule type" value="Genomic_DNA"/>
</dbReference>
<evidence type="ECO:0000259" key="3">
    <source>
        <dbReference type="PROSITE" id="PS50977"/>
    </source>
</evidence>
<dbReference type="GO" id="GO:0003677">
    <property type="term" value="F:DNA binding"/>
    <property type="evidence" value="ECO:0007669"/>
    <property type="project" value="UniProtKB-UniRule"/>
</dbReference>
<evidence type="ECO:0000256" key="1">
    <source>
        <dbReference type="ARBA" id="ARBA00023125"/>
    </source>
</evidence>
<dbReference type="InterPro" id="IPR050624">
    <property type="entry name" value="HTH-type_Tx_Regulator"/>
</dbReference>
<sequence>MRYRDENKVQAIRERAIEMIAKEGLENFSINRLAKAAGVSPATIYIYYKDKEDLITTISIEEGLRMVRATLNGFDPTMPFKDALWLQWKNRAVFNLENSQSAFFFDQLTNSTYREQMLEVTSEEYAKTIGKYVKGAMDNGVIEEMALVTYWSLAFAPLYSLINFHKEGRDLNGKKFELTPAILEQAFNCVIKGLLK</sequence>
<dbReference type="RefSeq" id="WP_116973535.1">
    <property type="nucleotide sequence ID" value="NZ_QPMM01000001.1"/>
</dbReference>
<dbReference type="SUPFAM" id="SSF46689">
    <property type="entry name" value="Homeodomain-like"/>
    <property type="match status" value="1"/>
</dbReference>
<dbReference type="OrthoDB" id="6430772at2"/>
<keyword evidence="5" id="KW-1185">Reference proteome</keyword>
<dbReference type="PRINTS" id="PR00455">
    <property type="entry name" value="HTHTETR"/>
</dbReference>
<feature type="DNA-binding region" description="H-T-H motif" evidence="2">
    <location>
        <begin position="29"/>
        <end position="48"/>
    </location>
</feature>
<name>A0A3E1YG14_9BACT</name>
<dbReference type="InterPro" id="IPR009057">
    <property type="entry name" value="Homeodomain-like_sf"/>
</dbReference>
<protein>
    <submittedName>
        <fullName evidence="4">TetR/AcrR family transcriptional regulator</fullName>
    </submittedName>
</protein>
<evidence type="ECO:0000313" key="4">
    <source>
        <dbReference type="EMBL" id="RFS26343.1"/>
    </source>
</evidence>
<evidence type="ECO:0000256" key="2">
    <source>
        <dbReference type="PROSITE-ProRule" id="PRU00335"/>
    </source>
</evidence>
<accession>A0A3E1YG14</accession>
<dbReference type="PANTHER" id="PTHR43479:SF11">
    <property type="entry name" value="ACREF_ENVCD OPERON REPRESSOR-RELATED"/>
    <property type="match status" value="1"/>
</dbReference>
<comment type="caution">
    <text evidence="4">The sequence shown here is derived from an EMBL/GenBank/DDBJ whole genome shotgun (WGS) entry which is preliminary data.</text>
</comment>
<dbReference type="PROSITE" id="PS50977">
    <property type="entry name" value="HTH_TETR_2"/>
    <property type="match status" value="1"/>
</dbReference>
<proteinExistence type="predicted"/>
<reference evidence="4 5" key="1">
    <citation type="submission" date="2018-07" db="EMBL/GenBank/DDBJ databases">
        <title>Chitinophaga K2CV101002-2 sp. nov., isolated from a monsoon evergreen broad-leaved forest soil.</title>
        <authorList>
            <person name="Lv Y."/>
        </authorList>
    </citation>
    <scope>NUCLEOTIDE SEQUENCE [LARGE SCALE GENOMIC DNA]</scope>
    <source>
        <strain evidence="4 5">GDMCC 1.1288</strain>
    </source>
</reference>
<feature type="domain" description="HTH tetR-type" evidence="3">
    <location>
        <begin position="6"/>
        <end position="66"/>
    </location>
</feature>
<dbReference type="Gene3D" id="1.10.357.10">
    <property type="entry name" value="Tetracycline Repressor, domain 2"/>
    <property type="match status" value="1"/>
</dbReference>
<dbReference type="PANTHER" id="PTHR43479">
    <property type="entry name" value="ACREF/ENVCD OPERON REPRESSOR-RELATED"/>
    <property type="match status" value="1"/>
</dbReference>
<dbReference type="AlphaFoldDB" id="A0A3E1YG14"/>
<dbReference type="InterPro" id="IPR001647">
    <property type="entry name" value="HTH_TetR"/>
</dbReference>
<gene>
    <name evidence="4" type="ORF">DVR12_00715</name>
</gene>
<evidence type="ECO:0000313" key="5">
    <source>
        <dbReference type="Proteomes" id="UP000260644"/>
    </source>
</evidence>